<dbReference type="Pfam" id="PF01872">
    <property type="entry name" value="RibD_C"/>
    <property type="match status" value="1"/>
</dbReference>
<comment type="similarity">
    <text evidence="5 15">In the C-terminal section; belongs to the HTP reductase family.</text>
</comment>
<dbReference type="Gene3D" id="3.40.140.10">
    <property type="entry name" value="Cytidine Deaminase, domain 2"/>
    <property type="match status" value="1"/>
</dbReference>
<dbReference type="InterPro" id="IPR016193">
    <property type="entry name" value="Cytidine_deaminase-like"/>
</dbReference>
<evidence type="ECO:0000256" key="8">
    <source>
        <dbReference type="ARBA" id="ARBA00022801"/>
    </source>
</evidence>
<dbReference type="NCBIfam" id="TIGR00326">
    <property type="entry name" value="eubact_ribD"/>
    <property type="match status" value="1"/>
</dbReference>
<feature type="binding site" evidence="17">
    <location>
        <position position="200"/>
    </location>
    <ligand>
        <name>NADP(+)</name>
        <dbReference type="ChEBI" id="CHEBI:58349"/>
    </ligand>
</feature>
<dbReference type="GO" id="GO:0008270">
    <property type="term" value="F:zinc ion binding"/>
    <property type="evidence" value="ECO:0007669"/>
    <property type="project" value="InterPro"/>
</dbReference>
<evidence type="ECO:0000256" key="15">
    <source>
        <dbReference type="PIRNR" id="PIRNR006769"/>
    </source>
</evidence>
<evidence type="ECO:0000256" key="6">
    <source>
        <dbReference type="ARBA" id="ARBA00022619"/>
    </source>
</evidence>
<dbReference type="GO" id="GO:0008835">
    <property type="term" value="F:diaminohydroxyphosphoribosylaminopyrimidine deaminase activity"/>
    <property type="evidence" value="ECO:0007669"/>
    <property type="project" value="UniProtKB-EC"/>
</dbReference>
<organism evidence="20 21">
    <name type="scientific">Bacillus mesophilus</name>
    <dbReference type="NCBI Taxonomy" id="1808955"/>
    <lineage>
        <taxon>Bacteria</taxon>
        <taxon>Bacillati</taxon>
        <taxon>Bacillota</taxon>
        <taxon>Bacilli</taxon>
        <taxon>Bacillales</taxon>
        <taxon>Bacillaceae</taxon>
        <taxon>Bacillus</taxon>
    </lineage>
</organism>
<dbReference type="Proteomes" id="UP000481043">
    <property type="component" value="Unassembled WGS sequence"/>
</dbReference>
<comment type="catalytic activity">
    <reaction evidence="13 15">
        <text>5-amino-6-(5-phospho-D-ribitylamino)uracil + NADP(+) = 5-amino-6-(5-phospho-D-ribosylamino)uracil + NADPH + H(+)</text>
        <dbReference type="Rhea" id="RHEA:17845"/>
        <dbReference type="ChEBI" id="CHEBI:15378"/>
        <dbReference type="ChEBI" id="CHEBI:57783"/>
        <dbReference type="ChEBI" id="CHEBI:58349"/>
        <dbReference type="ChEBI" id="CHEBI:58421"/>
        <dbReference type="ChEBI" id="CHEBI:58453"/>
        <dbReference type="EC" id="1.1.1.193"/>
    </reaction>
</comment>
<keyword evidence="10 15" id="KW-0521">NADP</keyword>
<evidence type="ECO:0000256" key="16">
    <source>
        <dbReference type="PIRSR" id="PIRSR006769-1"/>
    </source>
</evidence>
<comment type="similarity">
    <text evidence="4 15">In the N-terminal section; belongs to the cytidine and deoxycytidylate deaminase family.</text>
</comment>
<dbReference type="EMBL" id="JAAIWM010000002">
    <property type="protein sequence ID" value="NEY71313.1"/>
    <property type="molecule type" value="Genomic_DNA"/>
</dbReference>
<dbReference type="InterPro" id="IPR016192">
    <property type="entry name" value="APOBEC/CMP_deaminase_Zn-bd"/>
</dbReference>
<dbReference type="InterPro" id="IPR024072">
    <property type="entry name" value="DHFR-like_dom_sf"/>
</dbReference>
<evidence type="ECO:0000256" key="10">
    <source>
        <dbReference type="ARBA" id="ARBA00022857"/>
    </source>
</evidence>
<dbReference type="InterPro" id="IPR002734">
    <property type="entry name" value="RibDG_C"/>
</dbReference>
<keyword evidence="21" id="KW-1185">Reference proteome</keyword>
<dbReference type="InterPro" id="IPR004794">
    <property type="entry name" value="Eubact_RibD"/>
</dbReference>
<dbReference type="GO" id="GO:0009231">
    <property type="term" value="P:riboflavin biosynthetic process"/>
    <property type="evidence" value="ECO:0007669"/>
    <property type="project" value="UniProtKB-UniPathway"/>
</dbReference>
<accession>A0A6M0Q512</accession>
<feature type="binding site" evidence="18">
    <location>
        <position position="75"/>
    </location>
    <ligand>
        <name>Zn(2+)</name>
        <dbReference type="ChEBI" id="CHEBI:29105"/>
        <note>catalytic</note>
    </ligand>
</feature>
<dbReference type="NCBIfam" id="TIGR00227">
    <property type="entry name" value="ribD_Cterm"/>
    <property type="match status" value="1"/>
</dbReference>
<feature type="binding site" evidence="17">
    <location>
        <position position="291"/>
    </location>
    <ligand>
        <name>substrate</name>
    </ligand>
</feature>
<feature type="active site" description="Proton donor" evidence="16">
    <location>
        <position position="52"/>
    </location>
</feature>
<dbReference type="FunFam" id="3.40.140.10:FF:000025">
    <property type="entry name" value="Riboflavin biosynthesis protein RibD"/>
    <property type="match status" value="1"/>
</dbReference>
<dbReference type="Gene3D" id="3.40.430.10">
    <property type="entry name" value="Dihydrofolate Reductase, subunit A"/>
    <property type="match status" value="1"/>
</dbReference>
<keyword evidence="6 15" id="KW-0686">Riboflavin biosynthesis</keyword>
<feature type="binding site" evidence="18">
    <location>
        <position position="84"/>
    </location>
    <ligand>
        <name>Zn(2+)</name>
        <dbReference type="ChEBI" id="CHEBI:29105"/>
        <note>catalytic</note>
    </ligand>
</feature>
<dbReference type="SUPFAM" id="SSF53597">
    <property type="entry name" value="Dihydrofolate reductase-like"/>
    <property type="match status" value="1"/>
</dbReference>
<proteinExistence type="inferred from homology"/>
<dbReference type="EC" id="3.5.4.26" evidence="15"/>
<evidence type="ECO:0000256" key="4">
    <source>
        <dbReference type="ARBA" id="ARBA00005259"/>
    </source>
</evidence>
<keyword evidence="11 15" id="KW-0560">Oxidoreductase</keyword>
<dbReference type="GO" id="GO:0050661">
    <property type="term" value="F:NADP binding"/>
    <property type="evidence" value="ECO:0007669"/>
    <property type="project" value="InterPro"/>
</dbReference>
<feature type="binding site" evidence="17">
    <location>
        <position position="170"/>
    </location>
    <ligand>
        <name>NADP(+)</name>
        <dbReference type="ChEBI" id="CHEBI:58349"/>
    </ligand>
</feature>
<comment type="pathway">
    <text evidence="2 15">Cofactor biosynthesis; riboflavin biosynthesis; 5-amino-6-(D-ribitylamino)uracil from GTP: step 2/4.</text>
</comment>
<evidence type="ECO:0000256" key="2">
    <source>
        <dbReference type="ARBA" id="ARBA00004882"/>
    </source>
</evidence>
<evidence type="ECO:0000256" key="1">
    <source>
        <dbReference type="ARBA" id="ARBA00002151"/>
    </source>
</evidence>
<evidence type="ECO:0000256" key="14">
    <source>
        <dbReference type="ARBA" id="ARBA00049886"/>
    </source>
</evidence>
<dbReference type="PANTHER" id="PTHR38011">
    <property type="entry name" value="DIHYDROFOLATE REDUCTASE FAMILY PROTEIN (AFU_ORTHOLOGUE AFUA_8G06820)"/>
    <property type="match status" value="1"/>
</dbReference>
<feature type="binding site" evidence="17">
    <location>
        <position position="154"/>
    </location>
    <ligand>
        <name>NADP(+)</name>
        <dbReference type="ChEBI" id="CHEBI:58349"/>
    </ligand>
</feature>
<dbReference type="PROSITE" id="PS00903">
    <property type="entry name" value="CYT_DCMP_DEAMINASES_1"/>
    <property type="match status" value="1"/>
</dbReference>
<dbReference type="InterPro" id="IPR002125">
    <property type="entry name" value="CMP_dCMP_dom"/>
</dbReference>
<dbReference type="CDD" id="cd01284">
    <property type="entry name" value="Riboflavin_deaminase-reductase"/>
    <property type="match status" value="1"/>
</dbReference>
<comment type="cofactor">
    <cofactor evidence="15 18">
        <name>Zn(2+)</name>
        <dbReference type="ChEBI" id="CHEBI:29105"/>
    </cofactor>
    <text evidence="15 18">Binds 1 zinc ion.</text>
</comment>
<feature type="binding site" evidence="17">
    <location>
        <position position="196"/>
    </location>
    <ligand>
        <name>NADP(+)</name>
        <dbReference type="ChEBI" id="CHEBI:58349"/>
    </ligand>
</feature>
<dbReference type="EC" id="1.1.1.193" evidence="15"/>
<dbReference type="PANTHER" id="PTHR38011:SF7">
    <property type="entry name" value="2,5-DIAMINO-6-RIBOSYLAMINO-4(3H)-PYRIMIDINONE 5'-PHOSPHATE REDUCTASE"/>
    <property type="match status" value="1"/>
</dbReference>
<evidence type="ECO:0000313" key="21">
    <source>
        <dbReference type="Proteomes" id="UP000481043"/>
    </source>
</evidence>
<dbReference type="InterPro" id="IPR011549">
    <property type="entry name" value="RibD_C"/>
</dbReference>
<evidence type="ECO:0000313" key="20">
    <source>
        <dbReference type="EMBL" id="NEY71313.1"/>
    </source>
</evidence>
<evidence type="ECO:0000256" key="18">
    <source>
        <dbReference type="PIRSR" id="PIRSR006769-3"/>
    </source>
</evidence>
<evidence type="ECO:0000256" key="11">
    <source>
        <dbReference type="ARBA" id="ARBA00023002"/>
    </source>
</evidence>
<comment type="pathway">
    <text evidence="3 15">Cofactor biosynthesis; riboflavin biosynthesis; 5-amino-6-(D-ribitylamino)uracil from GTP: step 3/4.</text>
</comment>
<feature type="binding site" evidence="17">
    <location>
        <position position="168"/>
    </location>
    <ligand>
        <name>substrate</name>
    </ligand>
</feature>
<sequence>MNETQYMELAITLAQSVKGQTRPNPPVGSVIVKNGSIVGMGAHLKAGEGHAEVQAIKMAGHLAEGSTVYVTLEPCSHHGKTPPCADLLITSKVSKVIIATVDPNPLVAGKGIEKLKNAGIEVEVGVLQEEANELYDMFFHYISTKTPYVTLKTALTLDGKTATSTGSSKWITGTEAREDVHRYRHMHDAILVGVNTVIEDDPSLTTRLSGGGIHPIRIVLDHHLRTPLDSKLLNDHEAETWIVTTSAHTDAQKEPFLLKGAKLVELKNERIGIHDLLIKLGELSITSLLVEGGSEVNGSFLKENAYNQVVTYIAPKLVGGRTAPGFIGGEGILQMGEAHSLAFKSIEKLGHDLKIVAVPTEEKR</sequence>
<keyword evidence="8 15" id="KW-0378">Hydrolase</keyword>
<dbReference type="RefSeq" id="WP_163178774.1">
    <property type="nucleotide sequence ID" value="NZ_JAAIWM010000002.1"/>
</dbReference>
<dbReference type="InterPro" id="IPR050765">
    <property type="entry name" value="Riboflavin_Biosynth_HTPR"/>
</dbReference>
<evidence type="ECO:0000256" key="9">
    <source>
        <dbReference type="ARBA" id="ARBA00022833"/>
    </source>
</evidence>
<dbReference type="AlphaFoldDB" id="A0A6M0Q512"/>
<evidence type="ECO:0000256" key="17">
    <source>
        <dbReference type="PIRSR" id="PIRSR006769-2"/>
    </source>
</evidence>
<dbReference type="Pfam" id="PF00383">
    <property type="entry name" value="dCMP_cyt_deam_1"/>
    <property type="match status" value="1"/>
</dbReference>
<feature type="binding site" evidence="18">
    <location>
        <position position="50"/>
    </location>
    <ligand>
        <name>Zn(2+)</name>
        <dbReference type="ChEBI" id="CHEBI:29105"/>
        <note>catalytic</note>
    </ligand>
</feature>
<feature type="binding site" evidence="17">
    <location>
        <position position="184"/>
    </location>
    <ligand>
        <name>substrate</name>
    </ligand>
</feature>
<feature type="binding site" evidence="17">
    <location>
        <begin position="293"/>
        <end position="299"/>
    </location>
    <ligand>
        <name>NADP(+)</name>
        <dbReference type="ChEBI" id="CHEBI:58349"/>
    </ligand>
</feature>
<dbReference type="GO" id="GO:0008703">
    <property type="term" value="F:5-amino-6-(5-phosphoribosylamino)uracil reductase activity"/>
    <property type="evidence" value="ECO:0007669"/>
    <property type="project" value="UniProtKB-EC"/>
</dbReference>
<comment type="catalytic activity">
    <reaction evidence="14 15">
        <text>2,5-diamino-6-hydroxy-4-(5-phosphoribosylamino)-pyrimidine + H2O + H(+) = 5-amino-6-(5-phospho-D-ribosylamino)uracil + NH4(+)</text>
        <dbReference type="Rhea" id="RHEA:21868"/>
        <dbReference type="ChEBI" id="CHEBI:15377"/>
        <dbReference type="ChEBI" id="CHEBI:15378"/>
        <dbReference type="ChEBI" id="CHEBI:28938"/>
        <dbReference type="ChEBI" id="CHEBI:58453"/>
        <dbReference type="ChEBI" id="CHEBI:58614"/>
        <dbReference type="EC" id="3.5.4.26"/>
    </reaction>
</comment>
<evidence type="ECO:0000256" key="12">
    <source>
        <dbReference type="ARBA" id="ARBA00023268"/>
    </source>
</evidence>
<evidence type="ECO:0000256" key="13">
    <source>
        <dbReference type="ARBA" id="ARBA00049861"/>
    </source>
</evidence>
<keyword evidence="7 15" id="KW-0479">Metal-binding</keyword>
<protein>
    <recommendedName>
        <fullName evidence="15">Riboflavin biosynthesis protein RibD</fullName>
    </recommendedName>
    <domain>
        <recommendedName>
            <fullName evidence="15">Diaminohydroxyphosphoribosylaminopyrimidine deaminase</fullName>
            <shortName evidence="15">DRAP deaminase</shortName>
            <ecNumber evidence="15">3.5.4.26</ecNumber>
        </recommendedName>
        <alternativeName>
            <fullName evidence="15">Riboflavin-specific deaminase</fullName>
        </alternativeName>
    </domain>
    <domain>
        <recommendedName>
            <fullName evidence="15">5-amino-6-(5-phosphoribosylamino)uracil reductase</fullName>
            <ecNumber evidence="15">1.1.1.193</ecNumber>
        </recommendedName>
        <alternativeName>
            <fullName evidence="15">HTP reductase</fullName>
        </alternativeName>
    </domain>
</protein>
<feature type="binding site" evidence="17">
    <location>
        <position position="207"/>
    </location>
    <ligand>
        <name>substrate</name>
    </ligand>
</feature>
<name>A0A6M0Q512_9BACI</name>
<evidence type="ECO:0000256" key="7">
    <source>
        <dbReference type="ARBA" id="ARBA00022723"/>
    </source>
</evidence>
<keyword evidence="9 15" id="KW-0862">Zinc</keyword>
<evidence type="ECO:0000256" key="3">
    <source>
        <dbReference type="ARBA" id="ARBA00004910"/>
    </source>
</evidence>
<comment type="caution">
    <text evidence="20">The sequence shown here is derived from an EMBL/GenBank/DDBJ whole genome shotgun (WGS) entry which is preliminary data.</text>
</comment>
<gene>
    <name evidence="20" type="primary">ribD</name>
    <name evidence="20" type="ORF">G4D63_06105</name>
</gene>
<dbReference type="UniPathway" id="UPA00275">
    <property type="reaction ID" value="UER00401"/>
</dbReference>
<evidence type="ECO:0000259" key="19">
    <source>
        <dbReference type="PROSITE" id="PS51747"/>
    </source>
</evidence>
<comment type="function">
    <text evidence="1 15">Converts 2,5-diamino-6-(ribosylamino)-4(3h)-pyrimidinone 5'-phosphate into 5-amino-6-(ribosylamino)-2,4(1h,3h)-pyrimidinedione 5'-phosphate.</text>
</comment>
<dbReference type="PROSITE" id="PS51747">
    <property type="entry name" value="CYT_DCMP_DEAMINASES_2"/>
    <property type="match status" value="1"/>
</dbReference>
<dbReference type="PIRSF" id="PIRSF006769">
    <property type="entry name" value="RibD"/>
    <property type="match status" value="1"/>
</dbReference>
<keyword evidence="12" id="KW-0511">Multifunctional enzyme</keyword>
<feature type="domain" description="CMP/dCMP-type deaminase" evidence="19">
    <location>
        <begin position="1"/>
        <end position="123"/>
    </location>
</feature>
<reference evidence="20 21" key="1">
    <citation type="submission" date="2020-02" db="EMBL/GenBank/DDBJ databases">
        <title>Bacillus aquiflavi sp. nov., isolated from yellow water of strong flavor Chinese baijiu in Yibin region of China.</title>
        <authorList>
            <person name="Xie J."/>
        </authorList>
    </citation>
    <scope>NUCLEOTIDE SEQUENCE [LARGE SCALE GENOMIC DNA]</scope>
    <source>
        <strain evidence="20 21">SA4</strain>
    </source>
</reference>
<dbReference type="SUPFAM" id="SSF53927">
    <property type="entry name" value="Cytidine deaminase-like"/>
    <property type="match status" value="1"/>
</dbReference>
<feature type="binding site" evidence="17">
    <location>
        <position position="204"/>
    </location>
    <ligand>
        <name>substrate</name>
    </ligand>
</feature>
<evidence type="ECO:0000256" key="5">
    <source>
        <dbReference type="ARBA" id="ARBA00007417"/>
    </source>
</evidence>